<dbReference type="GO" id="GO:0006654">
    <property type="term" value="P:phosphatidic acid biosynthetic process"/>
    <property type="evidence" value="ECO:0007669"/>
    <property type="project" value="TreeGrafter"/>
</dbReference>
<evidence type="ECO:0000256" key="2">
    <source>
        <dbReference type="ARBA" id="ARBA00023315"/>
    </source>
</evidence>
<dbReference type="STRING" id="661478.OP10G_2192"/>
<dbReference type="eggNOG" id="COG0204">
    <property type="taxonomic scope" value="Bacteria"/>
</dbReference>
<dbReference type="Proteomes" id="UP000027982">
    <property type="component" value="Chromosome"/>
</dbReference>
<feature type="domain" description="Phospholipid/glycerol acyltransferase" evidence="3">
    <location>
        <begin position="50"/>
        <end position="162"/>
    </location>
</feature>
<dbReference type="EMBL" id="CP007139">
    <property type="protein sequence ID" value="AIE85560.1"/>
    <property type="molecule type" value="Genomic_DNA"/>
</dbReference>
<evidence type="ECO:0000313" key="4">
    <source>
        <dbReference type="EMBL" id="AIE85560.1"/>
    </source>
</evidence>
<proteinExistence type="predicted"/>
<keyword evidence="5" id="KW-1185">Reference proteome</keyword>
<dbReference type="AlphaFoldDB" id="A0A068NS50"/>
<name>A0A068NS50_FIMGI</name>
<dbReference type="SUPFAM" id="SSF69593">
    <property type="entry name" value="Glycerol-3-phosphate (1)-acyltransferase"/>
    <property type="match status" value="1"/>
</dbReference>
<keyword evidence="2 4" id="KW-0012">Acyltransferase</keyword>
<dbReference type="KEGG" id="fgi:OP10G_2192"/>
<organism evidence="4 5">
    <name type="scientific">Fimbriimonas ginsengisoli Gsoil 348</name>
    <dbReference type="NCBI Taxonomy" id="661478"/>
    <lineage>
        <taxon>Bacteria</taxon>
        <taxon>Bacillati</taxon>
        <taxon>Armatimonadota</taxon>
        <taxon>Fimbriimonadia</taxon>
        <taxon>Fimbriimonadales</taxon>
        <taxon>Fimbriimonadaceae</taxon>
        <taxon>Fimbriimonas</taxon>
    </lineage>
</organism>
<evidence type="ECO:0000259" key="3">
    <source>
        <dbReference type="SMART" id="SM00563"/>
    </source>
</evidence>
<sequence length="213" mass="23257">MADELVVGPFPAGFRKFWLPLGRMVAGALLVLLGPVKVRGAYRVPKEGGVLILANHIADMDPILVQYACGRPVHFMAKSELFDLPVIGRLMRFFGAFAVKRGEPDRKALKFSADLLKTGEAVGIFPEGQISEDGELQELKPGVALIARMAGTPVICVGISGSQRMMPYGKTIPRPAFRTVTLVWGEPRTFGKETSAEEFLAWVQGQFLTLVED</sequence>
<protein>
    <submittedName>
        <fullName evidence="4">1-acylglycerol-3-phosphate O-acyltransferase</fullName>
    </submittedName>
</protein>
<gene>
    <name evidence="4" type="ORF">OP10G_2192</name>
</gene>
<accession>A0A068NS50</accession>
<evidence type="ECO:0000256" key="1">
    <source>
        <dbReference type="ARBA" id="ARBA00022679"/>
    </source>
</evidence>
<dbReference type="InterPro" id="IPR002123">
    <property type="entry name" value="Plipid/glycerol_acylTrfase"/>
</dbReference>
<dbReference type="RefSeq" id="WP_025225874.1">
    <property type="nucleotide sequence ID" value="NZ_CP007139.1"/>
</dbReference>
<dbReference type="PANTHER" id="PTHR10434">
    <property type="entry name" value="1-ACYL-SN-GLYCEROL-3-PHOSPHATE ACYLTRANSFERASE"/>
    <property type="match status" value="1"/>
</dbReference>
<dbReference type="HOGENOM" id="CLU_027938_4_5_0"/>
<dbReference type="CDD" id="cd07989">
    <property type="entry name" value="LPLAT_AGPAT-like"/>
    <property type="match status" value="1"/>
</dbReference>
<dbReference type="OrthoDB" id="9803035at2"/>
<evidence type="ECO:0000313" key="5">
    <source>
        <dbReference type="Proteomes" id="UP000027982"/>
    </source>
</evidence>
<keyword evidence="1 4" id="KW-0808">Transferase</keyword>
<dbReference type="Pfam" id="PF01553">
    <property type="entry name" value="Acyltransferase"/>
    <property type="match status" value="1"/>
</dbReference>
<dbReference type="PANTHER" id="PTHR10434:SF11">
    <property type="entry name" value="1-ACYL-SN-GLYCEROL-3-PHOSPHATE ACYLTRANSFERASE"/>
    <property type="match status" value="1"/>
</dbReference>
<reference evidence="4 5" key="1">
    <citation type="journal article" date="2014" name="PLoS ONE">
        <title>The first complete genome sequence of the class fimbriimonadia in the phylum armatimonadetes.</title>
        <authorList>
            <person name="Hu Z.Y."/>
            <person name="Wang Y.Z."/>
            <person name="Im W.T."/>
            <person name="Wang S.Y."/>
            <person name="Zhao G.P."/>
            <person name="Zheng H.J."/>
            <person name="Quan Z.X."/>
        </authorList>
    </citation>
    <scope>NUCLEOTIDE SEQUENCE [LARGE SCALE GENOMIC DNA]</scope>
    <source>
        <strain evidence="4">Gsoil 348</strain>
    </source>
</reference>
<dbReference type="SMART" id="SM00563">
    <property type="entry name" value="PlsC"/>
    <property type="match status" value="1"/>
</dbReference>
<dbReference type="GO" id="GO:0003841">
    <property type="term" value="F:1-acylglycerol-3-phosphate O-acyltransferase activity"/>
    <property type="evidence" value="ECO:0007669"/>
    <property type="project" value="TreeGrafter"/>
</dbReference>